<sequence length="234" mass="24169">MAMSAPMIAFAGYSTKVAMDFEQGMAQVSAISGATGKDLEKLSDKAKELGATTSKNATESAKAMEYHALAGWNVQQILEGTEPILRLSEATNLDLARASDLTTDSMSAMGIETKNLGRYLDIVAQAQRSSNTTAGDLMEAYIGVGGTLKNLNVPIEESSAWLGVLANRGIKGSKSGNALSSVLINLTSGLGKAIEAVGSLASKFGTAQVASMATNTALGTTTTALAVPKKVLQM</sequence>
<gene>
    <name evidence="1" type="ORF">HH195_11745</name>
</gene>
<name>A0ACD1BGF1_9CLOT</name>
<dbReference type="Proteomes" id="UP000594603">
    <property type="component" value="Plasmid p1"/>
</dbReference>
<reference evidence="1" key="1">
    <citation type="submission" date="2020-04" db="EMBL/GenBank/DDBJ databases">
        <title>A novel bacterium ('Candidatus Sarcina troglodytae' sp. nov.) linked to a protracted, uniformly lethal epizootic among sanctuary western chimpanzees (Pan troglodytes verus) in Sierra Leone.</title>
        <authorList>
            <person name="Owens L.A."/>
            <person name="Colitti B."/>
            <person name="Hirji I."/>
            <person name="Pizaro A."/>
            <person name="Jaffe J.E."/>
            <person name="Moittie S."/>
            <person name="Bishop-Lilly K.A."/>
            <person name="Estrella L.A."/>
            <person name="Voegtly L.J."/>
            <person name="Kuhn J.H."/>
            <person name="Suen G."/>
            <person name="Deblois C.L."/>
            <person name="Dunn C."/>
            <person name="Juan-Salles C."/>
            <person name="Goldberg T.L."/>
        </authorList>
    </citation>
    <scope>NUCLEOTIDE SEQUENCE</scope>
    <source>
        <strain evidence="1">JB2</strain>
    </source>
</reference>
<evidence type="ECO:0000313" key="2">
    <source>
        <dbReference type="Proteomes" id="UP000594603"/>
    </source>
</evidence>
<keyword evidence="1" id="KW-0614">Plasmid</keyword>
<accession>A0ACD1BGF1</accession>
<evidence type="ECO:0000313" key="1">
    <source>
        <dbReference type="EMBL" id="QPJ86634.1"/>
    </source>
</evidence>
<organism evidence="1 2">
    <name type="scientific">Candidatus Sarcina troglodytae</name>
    <dbReference type="NCBI Taxonomy" id="2726954"/>
    <lineage>
        <taxon>Bacteria</taxon>
        <taxon>Bacillati</taxon>
        <taxon>Bacillota</taxon>
        <taxon>Clostridia</taxon>
        <taxon>Eubacteriales</taxon>
        <taxon>Clostridiaceae</taxon>
        <taxon>Sarcina</taxon>
    </lineage>
</organism>
<geneLocation type="plasmid" evidence="1 2">
    <name>p1</name>
</geneLocation>
<keyword evidence="2" id="KW-1185">Reference proteome</keyword>
<dbReference type="EMBL" id="CP051755">
    <property type="protein sequence ID" value="QPJ86634.1"/>
    <property type="molecule type" value="Genomic_DNA"/>
</dbReference>
<proteinExistence type="predicted"/>
<protein>
    <submittedName>
        <fullName evidence="1">Phage tail tape measure protein</fullName>
    </submittedName>
</protein>